<accession>A0A5M8PFV7</accession>
<evidence type="ECO:0000256" key="1">
    <source>
        <dbReference type="ARBA" id="ARBA00001971"/>
    </source>
</evidence>
<name>A0A5M8PFV7_9LECA</name>
<evidence type="ECO:0000313" key="8">
    <source>
        <dbReference type="Proteomes" id="UP000324767"/>
    </source>
</evidence>
<comment type="caution">
    <text evidence="7">The sequence shown here is derived from an EMBL/GenBank/DDBJ whole genome shotgun (WGS) entry which is preliminary data.</text>
</comment>
<dbReference type="AlphaFoldDB" id="A0A5M8PFV7"/>
<evidence type="ECO:0000256" key="2">
    <source>
        <dbReference type="ARBA" id="ARBA00010617"/>
    </source>
</evidence>
<evidence type="ECO:0000256" key="3">
    <source>
        <dbReference type="ARBA" id="ARBA00022723"/>
    </source>
</evidence>
<comment type="cofactor">
    <cofactor evidence="1">
        <name>heme</name>
        <dbReference type="ChEBI" id="CHEBI:30413"/>
    </cofactor>
</comment>
<dbReference type="OrthoDB" id="1470350at2759"/>
<organism evidence="7 8">
    <name type="scientific">Lasallia pustulata</name>
    <dbReference type="NCBI Taxonomy" id="136370"/>
    <lineage>
        <taxon>Eukaryota</taxon>
        <taxon>Fungi</taxon>
        <taxon>Dikarya</taxon>
        <taxon>Ascomycota</taxon>
        <taxon>Pezizomycotina</taxon>
        <taxon>Lecanoromycetes</taxon>
        <taxon>OSLEUM clade</taxon>
        <taxon>Umbilicariomycetidae</taxon>
        <taxon>Umbilicariales</taxon>
        <taxon>Umbilicariaceae</taxon>
        <taxon>Lasallia</taxon>
    </lineage>
</organism>
<dbReference type="PANTHER" id="PTHR24287">
    <property type="entry name" value="P450, PUTATIVE (EUROFUNG)-RELATED"/>
    <property type="match status" value="1"/>
</dbReference>
<dbReference type="EMBL" id="VXIT01000015">
    <property type="protein sequence ID" value="KAA6407983.1"/>
    <property type="molecule type" value="Genomic_DNA"/>
</dbReference>
<evidence type="ECO:0000256" key="4">
    <source>
        <dbReference type="ARBA" id="ARBA00023002"/>
    </source>
</evidence>
<gene>
    <name evidence="7" type="ORF">FRX48_08334</name>
</gene>
<dbReference type="Proteomes" id="UP000324767">
    <property type="component" value="Unassembled WGS sequence"/>
</dbReference>
<comment type="similarity">
    <text evidence="2">Belongs to the cytochrome P450 family.</text>
</comment>
<keyword evidence="4" id="KW-0560">Oxidoreductase</keyword>
<dbReference type="GO" id="GO:0046872">
    <property type="term" value="F:metal ion binding"/>
    <property type="evidence" value="ECO:0007669"/>
    <property type="project" value="UniProtKB-KW"/>
</dbReference>
<dbReference type="InterPro" id="IPR047146">
    <property type="entry name" value="Cyt_P450_E_CYP52_fungi"/>
</dbReference>
<evidence type="ECO:0000313" key="7">
    <source>
        <dbReference type="EMBL" id="KAA6407983.1"/>
    </source>
</evidence>
<protein>
    <submittedName>
        <fullName evidence="7">Cytochrome P450 alkane hydroxylase</fullName>
    </submittedName>
</protein>
<keyword evidence="6" id="KW-0503">Monooxygenase</keyword>
<dbReference type="GO" id="GO:0004497">
    <property type="term" value="F:monooxygenase activity"/>
    <property type="evidence" value="ECO:0007669"/>
    <property type="project" value="UniProtKB-KW"/>
</dbReference>
<sequence>MFARAQSSDFTALDVHMNRMMGRIPKDGSTVELQALLKFMFLDRSTQVIFGESIDTLLVESPDALSNELLKTFDAALRGLGKRILLGKLRILFSGTDFTINYPPKFTLLWTIMSTRLS</sequence>
<evidence type="ECO:0000256" key="5">
    <source>
        <dbReference type="ARBA" id="ARBA00023004"/>
    </source>
</evidence>
<keyword evidence="3" id="KW-0479">Metal-binding</keyword>
<reference evidence="7 8" key="1">
    <citation type="submission" date="2019-09" db="EMBL/GenBank/DDBJ databases">
        <title>The hologenome of the rock-dwelling lichen Lasallia pustulata.</title>
        <authorList>
            <person name="Greshake Tzovaras B."/>
            <person name="Segers F."/>
            <person name="Bicker A."/>
            <person name="Dal Grande F."/>
            <person name="Otte J."/>
            <person name="Hankeln T."/>
            <person name="Schmitt I."/>
            <person name="Ebersberger I."/>
        </authorList>
    </citation>
    <scope>NUCLEOTIDE SEQUENCE [LARGE SCALE GENOMIC DNA]</scope>
    <source>
        <strain evidence="7">A1-1</strain>
    </source>
</reference>
<dbReference type="PANTHER" id="PTHR24287:SF17">
    <property type="entry name" value="P450, PUTATIVE (EUROFUNG)-RELATED"/>
    <property type="match status" value="1"/>
</dbReference>
<keyword evidence="5" id="KW-0408">Iron</keyword>
<evidence type="ECO:0000256" key="6">
    <source>
        <dbReference type="ARBA" id="ARBA00023033"/>
    </source>
</evidence>
<proteinExistence type="inferred from homology"/>